<dbReference type="AlphaFoldDB" id="A0AAD7E591"/>
<feature type="region of interest" description="Disordered" evidence="1">
    <location>
        <begin position="15"/>
        <end position="52"/>
    </location>
</feature>
<evidence type="ECO:0000313" key="3">
    <source>
        <dbReference type="Proteomes" id="UP001219525"/>
    </source>
</evidence>
<dbReference type="EMBL" id="JARJCW010000001">
    <property type="protein sequence ID" value="KAJ7229850.1"/>
    <property type="molecule type" value="Genomic_DNA"/>
</dbReference>
<feature type="region of interest" description="Disordered" evidence="1">
    <location>
        <begin position="133"/>
        <end position="207"/>
    </location>
</feature>
<reference evidence="2" key="1">
    <citation type="submission" date="2023-03" db="EMBL/GenBank/DDBJ databases">
        <title>Massive genome expansion in bonnet fungi (Mycena s.s.) driven by repeated elements and novel gene families across ecological guilds.</title>
        <authorList>
            <consortium name="Lawrence Berkeley National Laboratory"/>
            <person name="Harder C.B."/>
            <person name="Miyauchi S."/>
            <person name="Viragh M."/>
            <person name="Kuo A."/>
            <person name="Thoen E."/>
            <person name="Andreopoulos B."/>
            <person name="Lu D."/>
            <person name="Skrede I."/>
            <person name="Drula E."/>
            <person name="Henrissat B."/>
            <person name="Morin E."/>
            <person name="Kohler A."/>
            <person name="Barry K."/>
            <person name="LaButti K."/>
            <person name="Morin E."/>
            <person name="Salamov A."/>
            <person name="Lipzen A."/>
            <person name="Mereny Z."/>
            <person name="Hegedus B."/>
            <person name="Baldrian P."/>
            <person name="Stursova M."/>
            <person name="Weitz H."/>
            <person name="Taylor A."/>
            <person name="Grigoriev I.V."/>
            <person name="Nagy L.G."/>
            <person name="Martin F."/>
            <person name="Kauserud H."/>
        </authorList>
    </citation>
    <scope>NUCLEOTIDE SEQUENCE</scope>
    <source>
        <strain evidence="2">9144</strain>
    </source>
</reference>
<accession>A0AAD7E591</accession>
<feature type="compositionally biased region" description="Gly residues" evidence="1">
    <location>
        <begin position="157"/>
        <end position="203"/>
    </location>
</feature>
<name>A0AAD7E591_9AGAR</name>
<protein>
    <submittedName>
        <fullName evidence="2">Uncharacterized protein</fullName>
    </submittedName>
</protein>
<proteinExistence type="predicted"/>
<sequence length="259" mass="26451">MFSVLYIRSADRRGRWHESRGDGKKRRRAAGRGTHAVSRQRTRAAGGDLATTGEGSGECGVTGVAAGYRAGNSCDAWRLMVGVGGIAAEHLSLPLAMTAAATSGIKVCPTERWRALTLGRCSRQARQWVPECNGQAGLQGSGAEEAAGRWGSRRRAAGGGQQAGRVGGGAGGGAGREAGGRRAGGGREAGGRRAGGGAAGGRRGSGREAMRPVNLYLGATLVGTRRQAYFKNTGARTMRGGVAHACGALPRAPGITKEN</sequence>
<dbReference type="Proteomes" id="UP001219525">
    <property type="component" value="Unassembled WGS sequence"/>
</dbReference>
<feature type="compositionally biased region" description="Low complexity" evidence="1">
    <location>
        <begin position="141"/>
        <end position="150"/>
    </location>
</feature>
<gene>
    <name evidence="2" type="ORF">GGX14DRAFT_383808</name>
</gene>
<evidence type="ECO:0000256" key="1">
    <source>
        <dbReference type="SAM" id="MobiDB-lite"/>
    </source>
</evidence>
<evidence type="ECO:0000313" key="2">
    <source>
        <dbReference type="EMBL" id="KAJ7229850.1"/>
    </source>
</evidence>
<comment type="caution">
    <text evidence="2">The sequence shown here is derived from an EMBL/GenBank/DDBJ whole genome shotgun (WGS) entry which is preliminary data.</text>
</comment>
<keyword evidence="3" id="KW-1185">Reference proteome</keyword>
<organism evidence="2 3">
    <name type="scientific">Mycena pura</name>
    <dbReference type="NCBI Taxonomy" id="153505"/>
    <lineage>
        <taxon>Eukaryota</taxon>
        <taxon>Fungi</taxon>
        <taxon>Dikarya</taxon>
        <taxon>Basidiomycota</taxon>
        <taxon>Agaricomycotina</taxon>
        <taxon>Agaricomycetes</taxon>
        <taxon>Agaricomycetidae</taxon>
        <taxon>Agaricales</taxon>
        <taxon>Marasmiineae</taxon>
        <taxon>Mycenaceae</taxon>
        <taxon>Mycena</taxon>
    </lineage>
</organism>